<evidence type="ECO:0000313" key="2">
    <source>
        <dbReference type="Proteomes" id="UP000760494"/>
    </source>
</evidence>
<comment type="caution">
    <text evidence="1">The sequence shown here is derived from an EMBL/GenBank/DDBJ whole genome shotgun (WGS) entry which is preliminary data.</text>
</comment>
<dbReference type="AlphaFoldDB" id="A0A9Q9RSG0"/>
<name>A0A9Q9RSG0_FUSFU</name>
<feature type="non-terminal residue" evidence="1">
    <location>
        <position position="195"/>
    </location>
</feature>
<dbReference type="Proteomes" id="UP000760494">
    <property type="component" value="Unassembled WGS sequence"/>
</dbReference>
<accession>A0A9Q9RSG0</accession>
<feature type="non-terminal residue" evidence="1">
    <location>
        <position position="1"/>
    </location>
</feature>
<gene>
    <name evidence="1" type="ORF">C2S_8480</name>
</gene>
<evidence type="ECO:0000313" key="1">
    <source>
        <dbReference type="EMBL" id="VTT72232.1"/>
    </source>
</evidence>
<protein>
    <submittedName>
        <fullName evidence="1">Uncharacterized protein</fullName>
    </submittedName>
</protein>
<proteinExistence type="predicted"/>
<reference evidence="1" key="1">
    <citation type="submission" date="2019-05" db="EMBL/GenBank/DDBJ databases">
        <authorList>
            <person name="Piombo E."/>
        </authorList>
    </citation>
    <scope>NUCLEOTIDE SEQUENCE</scope>
    <source>
        <strain evidence="1">C2S</strain>
    </source>
</reference>
<sequence>YTVEDPDHLKCCITERQRVHSIVQYEIKANSAASTVIFNLTYVCFWCLEILICKNGARNDTVVIQKGLTEYHGKRYQDVQSFAFFRTCMESISTMDISFESDRLLQWQVLQKKFLKLQEMNMLLVLAIAISSCFYPRSDIREMFGLIIYPAEKPGEYYRIGSFRAEATGKDKGGEGTGLLLAEDWEERKHCYHLG</sequence>
<organism evidence="1 2">
    <name type="scientific">Fusarium fujikuroi</name>
    <name type="common">Bakanae and foot rot disease fungus</name>
    <name type="synonym">Gibberella fujikuroi</name>
    <dbReference type="NCBI Taxonomy" id="5127"/>
    <lineage>
        <taxon>Eukaryota</taxon>
        <taxon>Fungi</taxon>
        <taxon>Dikarya</taxon>
        <taxon>Ascomycota</taxon>
        <taxon>Pezizomycotina</taxon>
        <taxon>Sordariomycetes</taxon>
        <taxon>Hypocreomycetidae</taxon>
        <taxon>Hypocreales</taxon>
        <taxon>Nectriaceae</taxon>
        <taxon>Fusarium</taxon>
        <taxon>Fusarium fujikuroi species complex</taxon>
    </lineage>
</organism>
<dbReference type="EMBL" id="CABFJX010000335">
    <property type="protein sequence ID" value="VTT72232.1"/>
    <property type="molecule type" value="Genomic_DNA"/>
</dbReference>